<keyword evidence="4" id="KW-0408">Iron</keyword>
<dbReference type="PROSITE" id="PS51918">
    <property type="entry name" value="RADICAL_SAM"/>
    <property type="match status" value="1"/>
</dbReference>
<dbReference type="SFLD" id="SFLDS00029">
    <property type="entry name" value="Radical_SAM"/>
    <property type="match status" value="1"/>
</dbReference>
<keyword evidence="2" id="KW-0949">S-adenosyl-L-methionine</keyword>
<dbReference type="InterPro" id="IPR050377">
    <property type="entry name" value="Radical_SAM_PqqE_MftC-like"/>
</dbReference>
<keyword evidence="3" id="KW-0479">Metal-binding</keyword>
<proteinExistence type="predicted"/>
<dbReference type="AlphaFoldDB" id="A0A2W6MWA9"/>
<evidence type="ECO:0000259" key="6">
    <source>
        <dbReference type="PROSITE" id="PS51918"/>
    </source>
</evidence>
<dbReference type="InterPro" id="IPR013785">
    <property type="entry name" value="Aldolase_TIM"/>
</dbReference>
<keyword evidence="5" id="KW-0411">Iron-sulfur</keyword>
<sequence>MGLLYTKYKVFHYKDKIDSLPKDKAITPPIHIRIKPTNVCNHDCWYCAYKVSNLQLGKDMVERDYIPEDKMLEIIDDCESMGVKAITFSGGGEPLVYKHMKSTLNRLSKSNISFATLTNGAKLNGEIAEIFAHKGTWVRVSMDGFSNESYQKFRGVGKSEFDKIIKNMENFKKLGGSCYLGVSYIVGKENYQEIYNMAKILSDIGVDSMKISPTITSNDGETTNKYHQEFYDGAKEQIQKAQESFGKNLEIYDSYHYQLDSFEKDYNWCPYSQVLMVIGADLNIYPCQDKAYNLDEALLGSIKDISFKKWWFENKESFFKVDPTCVCNHHCVAHEKNKMILEYLSVDKNHLGFV</sequence>
<dbReference type="SFLD" id="SFLDG01386">
    <property type="entry name" value="main_SPASM_domain-containing"/>
    <property type="match status" value="1"/>
</dbReference>
<evidence type="ECO:0000256" key="1">
    <source>
        <dbReference type="ARBA" id="ARBA00001966"/>
    </source>
</evidence>
<dbReference type="Pfam" id="PF04055">
    <property type="entry name" value="Radical_SAM"/>
    <property type="match status" value="1"/>
</dbReference>
<dbReference type="Gene3D" id="3.20.20.70">
    <property type="entry name" value="Aldolase class I"/>
    <property type="match status" value="1"/>
</dbReference>
<dbReference type="PANTHER" id="PTHR11228">
    <property type="entry name" value="RADICAL SAM DOMAIN PROTEIN"/>
    <property type="match status" value="1"/>
</dbReference>
<dbReference type="SMART" id="SM00729">
    <property type="entry name" value="Elp3"/>
    <property type="match status" value="1"/>
</dbReference>
<dbReference type="Proteomes" id="UP000249746">
    <property type="component" value="Unassembled WGS sequence"/>
</dbReference>
<evidence type="ECO:0000313" key="7">
    <source>
        <dbReference type="EMBL" id="PZT48632.1"/>
    </source>
</evidence>
<dbReference type="GO" id="GO:0046872">
    <property type="term" value="F:metal ion binding"/>
    <property type="evidence" value="ECO:0007669"/>
    <property type="project" value="UniProtKB-KW"/>
</dbReference>
<feature type="domain" description="Radical SAM core" evidence="6">
    <location>
        <begin position="26"/>
        <end position="248"/>
    </location>
</feature>
<dbReference type="CDD" id="cd01335">
    <property type="entry name" value="Radical_SAM"/>
    <property type="match status" value="1"/>
</dbReference>
<reference evidence="7 8" key="1">
    <citation type="submission" date="2017-03" db="EMBL/GenBank/DDBJ databases">
        <title>Genomic and clinical evidence uncovers the enterohepatic species Helicobacter valdiviensis as a potential human intestinal pathogen.</title>
        <authorList>
            <person name="Fresia P."/>
            <person name="Jara R."/>
            <person name="Sierra R."/>
            <person name="Ferres I."/>
            <person name="Greif G."/>
            <person name="Iraola G."/>
            <person name="Collado L."/>
        </authorList>
    </citation>
    <scope>NUCLEOTIDE SEQUENCE [LARGE SCALE GENOMIC DNA]</scope>
    <source>
        <strain evidence="7 8">WBE14</strain>
    </source>
</reference>
<comment type="caution">
    <text evidence="7">The sequence shown here is derived from an EMBL/GenBank/DDBJ whole genome shotgun (WGS) entry which is preliminary data.</text>
</comment>
<protein>
    <submittedName>
        <fullName evidence="7">Radical SAM protein</fullName>
    </submittedName>
</protein>
<evidence type="ECO:0000313" key="8">
    <source>
        <dbReference type="Proteomes" id="UP000249746"/>
    </source>
</evidence>
<evidence type="ECO:0000256" key="5">
    <source>
        <dbReference type="ARBA" id="ARBA00023014"/>
    </source>
</evidence>
<keyword evidence="8" id="KW-1185">Reference proteome</keyword>
<dbReference type="InterPro" id="IPR006638">
    <property type="entry name" value="Elp3/MiaA/NifB-like_rSAM"/>
</dbReference>
<dbReference type="RefSeq" id="WP_111229353.1">
    <property type="nucleotide sequence ID" value="NZ_NBIU01000005.1"/>
</dbReference>
<evidence type="ECO:0000256" key="2">
    <source>
        <dbReference type="ARBA" id="ARBA00022691"/>
    </source>
</evidence>
<dbReference type="EMBL" id="NBIU01000005">
    <property type="protein sequence ID" value="PZT48632.1"/>
    <property type="molecule type" value="Genomic_DNA"/>
</dbReference>
<dbReference type="SUPFAM" id="SSF102114">
    <property type="entry name" value="Radical SAM enzymes"/>
    <property type="match status" value="1"/>
</dbReference>
<evidence type="ECO:0000256" key="4">
    <source>
        <dbReference type="ARBA" id="ARBA00023004"/>
    </source>
</evidence>
<accession>A0A2W6MWA9</accession>
<comment type="cofactor">
    <cofactor evidence="1">
        <name>[4Fe-4S] cluster</name>
        <dbReference type="ChEBI" id="CHEBI:49883"/>
    </cofactor>
</comment>
<dbReference type="GO" id="GO:0003824">
    <property type="term" value="F:catalytic activity"/>
    <property type="evidence" value="ECO:0007669"/>
    <property type="project" value="InterPro"/>
</dbReference>
<dbReference type="GO" id="GO:0051536">
    <property type="term" value="F:iron-sulfur cluster binding"/>
    <property type="evidence" value="ECO:0007669"/>
    <property type="project" value="UniProtKB-KW"/>
</dbReference>
<dbReference type="SFLD" id="SFLDG01067">
    <property type="entry name" value="SPASM/twitch_domain_containing"/>
    <property type="match status" value="1"/>
</dbReference>
<dbReference type="PANTHER" id="PTHR11228:SF7">
    <property type="entry name" value="PQQA PEPTIDE CYCLASE"/>
    <property type="match status" value="1"/>
</dbReference>
<name>A0A2W6MWA9_9HELI</name>
<dbReference type="OrthoDB" id="9810775at2"/>
<dbReference type="InterPro" id="IPR007197">
    <property type="entry name" value="rSAM"/>
</dbReference>
<organism evidence="7 8">
    <name type="scientific">Helicobacter valdiviensis</name>
    <dbReference type="NCBI Taxonomy" id="1458358"/>
    <lineage>
        <taxon>Bacteria</taxon>
        <taxon>Pseudomonadati</taxon>
        <taxon>Campylobacterota</taxon>
        <taxon>Epsilonproteobacteria</taxon>
        <taxon>Campylobacterales</taxon>
        <taxon>Helicobacteraceae</taxon>
        <taxon>Helicobacter</taxon>
    </lineage>
</organism>
<dbReference type="InterPro" id="IPR058240">
    <property type="entry name" value="rSAM_sf"/>
</dbReference>
<gene>
    <name evidence="7" type="ORF">B6S12_03075</name>
</gene>
<evidence type="ECO:0000256" key="3">
    <source>
        <dbReference type="ARBA" id="ARBA00022723"/>
    </source>
</evidence>